<dbReference type="InterPro" id="IPR009506">
    <property type="entry name" value="YjiS-like"/>
</dbReference>
<reference evidence="2 3" key="1">
    <citation type="submission" date="2020-01" db="EMBL/GenBank/DDBJ databases">
        <title>Sulfitobacter sediminilitoris sp. nov., isolated from a tidal flat.</title>
        <authorList>
            <person name="Park S."/>
            <person name="Yoon J.-H."/>
        </authorList>
    </citation>
    <scope>NUCLEOTIDE SEQUENCE [LARGE SCALE GENOMIC DNA]</scope>
    <source>
        <strain evidence="2 3">JBTF-M27</strain>
    </source>
</reference>
<comment type="caution">
    <text evidence="2">The sequence shown here is derived from an EMBL/GenBank/DDBJ whole genome shotgun (WGS) entry which is preliminary data.</text>
</comment>
<proteinExistence type="predicted"/>
<evidence type="ECO:0000313" key="3">
    <source>
        <dbReference type="Proteomes" id="UP000468591"/>
    </source>
</evidence>
<accession>A0A6P0C5K4</accession>
<evidence type="ECO:0000259" key="1">
    <source>
        <dbReference type="Pfam" id="PF06568"/>
    </source>
</evidence>
<gene>
    <name evidence="2" type="ORF">GV827_01740</name>
</gene>
<name>A0A6P0C5K4_9RHOB</name>
<sequence length="73" mass="8249">MAYMNTTSAAGNTFTARIASAFHTLATRIKERRLYRQTFEGLNALSNRELDDLGLSRSELRYIAKESAHNAVR</sequence>
<feature type="domain" description="YjiS-like" evidence="1">
    <location>
        <begin position="25"/>
        <end position="61"/>
    </location>
</feature>
<dbReference type="EMBL" id="JAABNT010000001">
    <property type="protein sequence ID" value="NEK21127.1"/>
    <property type="molecule type" value="Genomic_DNA"/>
</dbReference>
<protein>
    <submittedName>
        <fullName evidence="2">DUF1127 domain-containing protein</fullName>
    </submittedName>
</protein>
<dbReference type="Proteomes" id="UP000468591">
    <property type="component" value="Unassembled WGS sequence"/>
</dbReference>
<organism evidence="2 3">
    <name type="scientific">Sulfitobacter sediminilitoris</name>
    <dbReference type="NCBI Taxonomy" id="2698830"/>
    <lineage>
        <taxon>Bacteria</taxon>
        <taxon>Pseudomonadati</taxon>
        <taxon>Pseudomonadota</taxon>
        <taxon>Alphaproteobacteria</taxon>
        <taxon>Rhodobacterales</taxon>
        <taxon>Roseobacteraceae</taxon>
        <taxon>Sulfitobacter</taxon>
    </lineage>
</organism>
<dbReference type="RefSeq" id="WP_164351964.1">
    <property type="nucleotide sequence ID" value="NZ_JAABNT010000001.1"/>
</dbReference>
<dbReference type="Pfam" id="PF06568">
    <property type="entry name" value="YjiS-like"/>
    <property type="match status" value="1"/>
</dbReference>
<keyword evidence="3" id="KW-1185">Reference proteome</keyword>
<dbReference type="AlphaFoldDB" id="A0A6P0C5K4"/>
<evidence type="ECO:0000313" key="2">
    <source>
        <dbReference type="EMBL" id="NEK21127.1"/>
    </source>
</evidence>